<proteinExistence type="predicted"/>
<organism evidence="1 2">
    <name type="scientific">Corchorus capsularis</name>
    <name type="common">Jute</name>
    <dbReference type="NCBI Taxonomy" id="210143"/>
    <lineage>
        <taxon>Eukaryota</taxon>
        <taxon>Viridiplantae</taxon>
        <taxon>Streptophyta</taxon>
        <taxon>Embryophyta</taxon>
        <taxon>Tracheophyta</taxon>
        <taxon>Spermatophyta</taxon>
        <taxon>Magnoliopsida</taxon>
        <taxon>eudicotyledons</taxon>
        <taxon>Gunneridae</taxon>
        <taxon>Pentapetalae</taxon>
        <taxon>rosids</taxon>
        <taxon>malvids</taxon>
        <taxon>Malvales</taxon>
        <taxon>Malvaceae</taxon>
        <taxon>Grewioideae</taxon>
        <taxon>Apeibeae</taxon>
        <taxon>Corchorus</taxon>
    </lineage>
</organism>
<accession>A0A1R3GPZ0</accession>
<protein>
    <submittedName>
        <fullName evidence="1">Uncharacterized protein</fullName>
    </submittedName>
</protein>
<keyword evidence="2" id="KW-1185">Reference proteome</keyword>
<dbReference type="Proteomes" id="UP000188268">
    <property type="component" value="Unassembled WGS sequence"/>
</dbReference>
<name>A0A1R3GPZ0_COCAP</name>
<gene>
    <name evidence="1" type="ORF">CCACVL1_24412</name>
</gene>
<dbReference type="AlphaFoldDB" id="A0A1R3GPZ0"/>
<reference evidence="1 2" key="1">
    <citation type="submission" date="2013-09" db="EMBL/GenBank/DDBJ databases">
        <title>Corchorus capsularis genome sequencing.</title>
        <authorList>
            <person name="Alam M."/>
            <person name="Haque M.S."/>
            <person name="Islam M.S."/>
            <person name="Emdad E.M."/>
            <person name="Islam M.M."/>
            <person name="Ahmed B."/>
            <person name="Halim A."/>
            <person name="Hossen Q.M.M."/>
            <person name="Hossain M.Z."/>
            <person name="Ahmed R."/>
            <person name="Khan M.M."/>
            <person name="Islam R."/>
            <person name="Rashid M.M."/>
            <person name="Khan S.A."/>
            <person name="Rahman M.S."/>
            <person name="Alam M."/>
        </authorList>
    </citation>
    <scope>NUCLEOTIDE SEQUENCE [LARGE SCALE GENOMIC DNA]</scope>
    <source>
        <strain evidence="2">cv. CVL-1</strain>
        <tissue evidence="1">Whole seedling</tissue>
    </source>
</reference>
<sequence>MGGSESCNPIPRQSKFFQILELSKKGSIWIPILQQAFVPLVLKQDAIDASLGLITLNTIPLTTVLSASSAAKAYAKKKE</sequence>
<dbReference type="EMBL" id="AWWV01013772">
    <property type="protein sequence ID" value="OMO60080.1"/>
    <property type="molecule type" value="Genomic_DNA"/>
</dbReference>
<dbReference type="Gramene" id="OMO60080">
    <property type="protein sequence ID" value="OMO60080"/>
    <property type="gene ID" value="CCACVL1_24412"/>
</dbReference>
<evidence type="ECO:0000313" key="2">
    <source>
        <dbReference type="Proteomes" id="UP000188268"/>
    </source>
</evidence>
<evidence type="ECO:0000313" key="1">
    <source>
        <dbReference type="EMBL" id="OMO60080.1"/>
    </source>
</evidence>
<comment type="caution">
    <text evidence="1">The sequence shown here is derived from an EMBL/GenBank/DDBJ whole genome shotgun (WGS) entry which is preliminary data.</text>
</comment>